<comment type="caution">
    <text evidence="2">The sequence shown here is derived from an EMBL/GenBank/DDBJ whole genome shotgun (WGS) entry which is preliminary data.</text>
</comment>
<feature type="region of interest" description="Disordered" evidence="1">
    <location>
        <begin position="47"/>
        <end position="67"/>
    </location>
</feature>
<feature type="compositionally biased region" description="Polar residues" evidence="1">
    <location>
        <begin position="56"/>
        <end position="65"/>
    </location>
</feature>
<gene>
    <name evidence="2" type="ORF">H5410_052132</name>
</gene>
<dbReference type="EMBL" id="JACXVP010000010">
    <property type="protein sequence ID" value="KAG5581505.1"/>
    <property type="molecule type" value="Genomic_DNA"/>
</dbReference>
<evidence type="ECO:0000313" key="3">
    <source>
        <dbReference type="Proteomes" id="UP000824120"/>
    </source>
</evidence>
<sequence length="119" mass="13837">MTHKQTAESFGELNPARQMTPRAYFSIQLLKSTLRASKENSKHAYTRFTRDPYFPSPQNTQTSSGPAKIWPFNYDHPSECRYPFLHLAILSIKHKYGPFRCYPTNTTTIKQHPLKCQSK</sequence>
<accession>A0A9J5X000</accession>
<dbReference type="Proteomes" id="UP000824120">
    <property type="component" value="Chromosome 10"/>
</dbReference>
<name>A0A9J5X000_SOLCO</name>
<organism evidence="2 3">
    <name type="scientific">Solanum commersonii</name>
    <name type="common">Commerson's wild potato</name>
    <name type="synonym">Commerson's nightshade</name>
    <dbReference type="NCBI Taxonomy" id="4109"/>
    <lineage>
        <taxon>Eukaryota</taxon>
        <taxon>Viridiplantae</taxon>
        <taxon>Streptophyta</taxon>
        <taxon>Embryophyta</taxon>
        <taxon>Tracheophyta</taxon>
        <taxon>Spermatophyta</taxon>
        <taxon>Magnoliopsida</taxon>
        <taxon>eudicotyledons</taxon>
        <taxon>Gunneridae</taxon>
        <taxon>Pentapetalae</taxon>
        <taxon>asterids</taxon>
        <taxon>lamiids</taxon>
        <taxon>Solanales</taxon>
        <taxon>Solanaceae</taxon>
        <taxon>Solanoideae</taxon>
        <taxon>Solaneae</taxon>
        <taxon>Solanum</taxon>
    </lineage>
</organism>
<proteinExistence type="predicted"/>
<protein>
    <submittedName>
        <fullName evidence="2">Uncharacterized protein</fullName>
    </submittedName>
</protein>
<keyword evidence="3" id="KW-1185">Reference proteome</keyword>
<dbReference type="AlphaFoldDB" id="A0A9J5X000"/>
<reference evidence="2 3" key="1">
    <citation type="submission" date="2020-09" db="EMBL/GenBank/DDBJ databases">
        <title>De no assembly of potato wild relative species, Solanum commersonii.</title>
        <authorList>
            <person name="Cho K."/>
        </authorList>
    </citation>
    <scope>NUCLEOTIDE SEQUENCE [LARGE SCALE GENOMIC DNA]</scope>
    <source>
        <strain evidence="2">LZ3.2</strain>
        <tissue evidence="2">Leaf</tissue>
    </source>
</reference>
<evidence type="ECO:0000256" key="1">
    <source>
        <dbReference type="SAM" id="MobiDB-lite"/>
    </source>
</evidence>
<evidence type="ECO:0000313" key="2">
    <source>
        <dbReference type="EMBL" id="KAG5581505.1"/>
    </source>
</evidence>